<dbReference type="Pfam" id="PF24605">
    <property type="entry name" value="CEMIP_X"/>
    <property type="match status" value="1"/>
</dbReference>
<dbReference type="Pfam" id="PF24606">
    <property type="entry name" value="CEMIP_beta-hel"/>
    <property type="match status" value="1"/>
</dbReference>
<evidence type="ECO:0000256" key="3">
    <source>
        <dbReference type="ARBA" id="ARBA00023180"/>
    </source>
</evidence>
<evidence type="ECO:0000259" key="6">
    <source>
        <dbReference type="PROSITE" id="PS51484"/>
    </source>
</evidence>
<feature type="signal peptide" evidence="5">
    <location>
        <begin position="1"/>
        <end position="19"/>
    </location>
</feature>
<sequence>MKLLGLLLTLLLGLSSTVAQNCPWDDPNLEAWNPGQDPTQDLYLSSGSHLLSSDLTARTLTINYGAKLVVANEDINIRLSYLLIHNDGSMYVGDHDCPFTASFDFELFGKMDDDTPSLPTFGSKFIGVANEGTLVMVGPDRLDWTVLTSTHEAGSQDPEGNSIVNLADAHDWLPGERVVIASTSEDMYEAEEFDVVDCPECTPNQAKLNGVVQYTHLVVNSPGISFNAEIGLLSRNIRVHGEMEPECYGTGYFCDFYDYDTFGGHIQMLIGYTQADFVGVELYDMGQQFGGKYPIHYHRVRDVTGTKVIGNAIHKSYSRCVTIHAADGILVQDNVGYDHLGHCYFLEDGNEQMNILTHNLGLVTKPGLILPSDRDAYMCTNHLPDVWPNYVPIPDVECMGVSTFWIDHPNNYIEDNSAAGSDAMGYFFVFHREPTGPSIGDLPEYHGERSRLGSFENNVAHSNHRFGLIIDRGVKVHAATEDEPQEFLALQDYARWMPHVDRDILAPRVPAHLTNFNAYRNLHGAFFRGGDVWMSDSLFTDNDIGLTMASEGTLPYDAGSHQAVENTVFTGNTGLSGRDVSDADRLVGLVINDGPIEADDLFFWSYGQVPGIDTGAIGFNRGDYGQNSPANTIGTATFDAGSLRFFFESGSTDGDSTQIFFDAAGDVAGETASYVVANNELMIDESACTENGSYAVCTGVNYAQVYVTASTKTQDLFVIREDASEGVTFSGANKMTESITTNYQPVLITNKQYTMEWSESTAPAEITVSAHNMPQGDNILIGMSYEGVSSYELVYDEWKQMEDEVVSSSQMSAGNSLTNVINDPQGLTYFDDQNGMLFFKLLNRYSQDGYNYCAAQGCQRIHITDLSRV</sequence>
<dbReference type="STRING" id="283909.R7UMD6"/>
<gene>
    <name evidence="7" type="ORF">CAPTEDRAFT_223259</name>
</gene>
<keyword evidence="3" id="KW-0325">Glycoprotein</keyword>
<dbReference type="EnsemblMetazoa" id="CapteT223259">
    <property type="protein sequence ID" value="CapteP223259"/>
    <property type="gene ID" value="CapteG223259"/>
</dbReference>
<keyword evidence="2" id="KW-0378">Hydrolase</keyword>
<dbReference type="AlphaFoldDB" id="R7UMD6"/>
<evidence type="ECO:0000256" key="2">
    <source>
        <dbReference type="ARBA" id="ARBA00022801"/>
    </source>
</evidence>
<dbReference type="InterPro" id="IPR055400">
    <property type="entry name" value="CEMIP_X"/>
</dbReference>
<dbReference type="PANTHER" id="PTHR15535">
    <property type="entry name" value="TRANSMEMBRANE PROTEIN 2-RELATED"/>
    <property type="match status" value="1"/>
</dbReference>
<dbReference type="EMBL" id="KB299944">
    <property type="protein sequence ID" value="ELU07395.1"/>
    <property type="molecule type" value="Genomic_DNA"/>
</dbReference>
<evidence type="ECO:0000313" key="7">
    <source>
        <dbReference type="EMBL" id="ELU07395.1"/>
    </source>
</evidence>
<evidence type="ECO:0000256" key="4">
    <source>
        <dbReference type="ARBA" id="ARBA00023295"/>
    </source>
</evidence>
<feature type="chain" id="PRO_5008788204" description="G8 domain-containing protein" evidence="5">
    <location>
        <begin position="20"/>
        <end position="869"/>
    </location>
</feature>
<keyword evidence="5" id="KW-0732">Signal</keyword>
<keyword evidence="9" id="KW-1185">Reference proteome</keyword>
<dbReference type="InterPro" id="IPR052252">
    <property type="entry name" value="CEMIP/CEMIP2"/>
</dbReference>
<feature type="domain" description="G8" evidence="6">
    <location>
        <begin position="30"/>
        <end position="149"/>
    </location>
</feature>
<evidence type="ECO:0000313" key="9">
    <source>
        <dbReference type="Proteomes" id="UP000014760"/>
    </source>
</evidence>
<accession>R7UMD6</accession>
<dbReference type="EMBL" id="AMQN01007087">
    <property type="status" value="NOT_ANNOTATED_CDS"/>
    <property type="molecule type" value="Genomic_DNA"/>
</dbReference>
<dbReference type="InterPro" id="IPR019316">
    <property type="entry name" value="G8_domain"/>
</dbReference>
<comment type="similarity">
    <text evidence="1">Belongs to the CEMIP family.</text>
</comment>
<keyword evidence="4" id="KW-0326">Glycosidase</keyword>
<evidence type="ECO:0000256" key="1">
    <source>
        <dbReference type="ARBA" id="ARBA00007586"/>
    </source>
</evidence>
<protein>
    <recommendedName>
        <fullName evidence="6">G8 domain-containing protein</fullName>
    </recommendedName>
</protein>
<dbReference type="GO" id="GO:0016798">
    <property type="term" value="F:hydrolase activity, acting on glycosyl bonds"/>
    <property type="evidence" value="ECO:0007669"/>
    <property type="project" value="UniProtKB-KW"/>
</dbReference>
<organism evidence="7">
    <name type="scientific">Capitella teleta</name>
    <name type="common">Polychaete worm</name>
    <dbReference type="NCBI Taxonomy" id="283909"/>
    <lineage>
        <taxon>Eukaryota</taxon>
        <taxon>Metazoa</taxon>
        <taxon>Spiralia</taxon>
        <taxon>Lophotrochozoa</taxon>
        <taxon>Annelida</taxon>
        <taxon>Polychaeta</taxon>
        <taxon>Sedentaria</taxon>
        <taxon>Scolecida</taxon>
        <taxon>Capitellidae</taxon>
        <taxon>Capitella</taxon>
    </lineage>
</organism>
<reference evidence="7 9" key="2">
    <citation type="journal article" date="2013" name="Nature">
        <title>Insights into bilaterian evolution from three spiralian genomes.</title>
        <authorList>
            <person name="Simakov O."/>
            <person name="Marletaz F."/>
            <person name="Cho S.J."/>
            <person name="Edsinger-Gonzales E."/>
            <person name="Havlak P."/>
            <person name="Hellsten U."/>
            <person name="Kuo D.H."/>
            <person name="Larsson T."/>
            <person name="Lv J."/>
            <person name="Arendt D."/>
            <person name="Savage R."/>
            <person name="Osoegawa K."/>
            <person name="de Jong P."/>
            <person name="Grimwood J."/>
            <person name="Chapman J.A."/>
            <person name="Shapiro H."/>
            <person name="Aerts A."/>
            <person name="Otillar R.P."/>
            <person name="Terry A.Y."/>
            <person name="Boore J.L."/>
            <person name="Grigoriev I.V."/>
            <person name="Lindberg D.R."/>
            <person name="Seaver E.C."/>
            <person name="Weisblat D.A."/>
            <person name="Putnam N.H."/>
            <person name="Rokhsar D.S."/>
        </authorList>
    </citation>
    <scope>NUCLEOTIDE SEQUENCE</scope>
    <source>
        <strain evidence="7 9">I ESC-2004</strain>
    </source>
</reference>
<dbReference type="Proteomes" id="UP000014760">
    <property type="component" value="Unassembled WGS sequence"/>
</dbReference>
<dbReference type="OrthoDB" id="2014161at2759"/>
<evidence type="ECO:0000313" key="8">
    <source>
        <dbReference type="EnsemblMetazoa" id="CapteP223259"/>
    </source>
</evidence>
<proteinExistence type="inferred from homology"/>
<dbReference type="PROSITE" id="PS51484">
    <property type="entry name" value="G8"/>
    <property type="match status" value="1"/>
</dbReference>
<dbReference type="SMART" id="SM01225">
    <property type="entry name" value="G8"/>
    <property type="match status" value="1"/>
</dbReference>
<dbReference type="HOGENOM" id="CLU_005606_0_0_1"/>
<reference evidence="8" key="3">
    <citation type="submission" date="2015-06" db="UniProtKB">
        <authorList>
            <consortium name="EnsemblMetazoa"/>
        </authorList>
    </citation>
    <scope>IDENTIFICATION</scope>
</reference>
<evidence type="ECO:0000256" key="5">
    <source>
        <dbReference type="SAM" id="SignalP"/>
    </source>
</evidence>
<dbReference type="PANTHER" id="PTHR15535:SF17">
    <property type="entry name" value="TRANSMEMBRANE PROTEIN"/>
    <property type="match status" value="1"/>
</dbReference>
<dbReference type="InterPro" id="IPR055401">
    <property type="entry name" value="CEMIP_beta-hel_dom"/>
</dbReference>
<name>R7UMD6_CAPTE</name>
<dbReference type="OMA" id="DYGCPRA"/>
<dbReference type="Pfam" id="PF10162">
    <property type="entry name" value="G8"/>
    <property type="match status" value="1"/>
</dbReference>
<reference evidence="9" key="1">
    <citation type="submission" date="2012-12" db="EMBL/GenBank/DDBJ databases">
        <authorList>
            <person name="Hellsten U."/>
            <person name="Grimwood J."/>
            <person name="Chapman J.A."/>
            <person name="Shapiro H."/>
            <person name="Aerts A."/>
            <person name="Otillar R.P."/>
            <person name="Terry A.Y."/>
            <person name="Boore J.L."/>
            <person name="Simakov O."/>
            <person name="Marletaz F."/>
            <person name="Cho S.-J."/>
            <person name="Edsinger-Gonzales E."/>
            <person name="Havlak P."/>
            <person name="Kuo D.-H."/>
            <person name="Larsson T."/>
            <person name="Lv J."/>
            <person name="Arendt D."/>
            <person name="Savage R."/>
            <person name="Osoegawa K."/>
            <person name="de Jong P."/>
            <person name="Lindberg D.R."/>
            <person name="Seaver E.C."/>
            <person name="Weisblat D.A."/>
            <person name="Putnam N.H."/>
            <person name="Grigoriev I.V."/>
            <person name="Rokhsar D.S."/>
        </authorList>
    </citation>
    <scope>NUCLEOTIDE SEQUENCE</scope>
    <source>
        <strain evidence="9">I ESC-2004</strain>
    </source>
</reference>